<organism evidence="1 2">
    <name type="scientific">Rhizoctonia solani</name>
    <dbReference type="NCBI Taxonomy" id="456999"/>
    <lineage>
        <taxon>Eukaryota</taxon>
        <taxon>Fungi</taxon>
        <taxon>Dikarya</taxon>
        <taxon>Basidiomycota</taxon>
        <taxon>Agaricomycotina</taxon>
        <taxon>Agaricomycetes</taxon>
        <taxon>Cantharellales</taxon>
        <taxon>Ceratobasidiaceae</taxon>
        <taxon>Rhizoctonia</taxon>
    </lineage>
</organism>
<evidence type="ECO:0000313" key="2">
    <source>
        <dbReference type="Proteomes" id="UP000650582"/>
    </source>
</evidence>
<dbReference type="InterPro" id="IPR021858">
    <property type="entry name" value="Fun_TF"/>
</dbReference>
<comment type="caution">
    <text evidence="1">The sequence shown here is derived from an EMBL/GenBank/DDBJ whole genome shotgun (WGS) entry which is preliminary data.</text>
</comment>
<reference evidence="1" key="1">
    <citation type="submission" date="2020-09" db="EMBL/GenBank/DDBJ databases">
        <title>Comparative genome analyses of four rice-infecting Rhizoctonia solani isolates reveal extensive enrichment of homogalacturonan modification genes.</title>
        <authorList>
            <person name="Lee D.-Y."/>
            <person name="Jeon J."/>
            <person name="Kim K.-T."/>
            <person name="Cheong K."/>
            <person name="Song H."/>
            <person name="Choi G."/>
            <person name="Ko J."/>
            <person name="Opiyo S.O."/>
            <person name="Zuo S."/>
            <person name="Madhav S."/>
            <person name="Lee Y.-H."/>
            <person name="Wang G.-L."/>
        </authorList>
    </citation>
    <scope>NUCLEOTIDE SEQUENCE</scope>
    <source>
        <strain evidence="1">AG1-IA YN-7</strain>
    </source>
</reference>
<dbReference type="EMBL" id="JACYCC010000010">
    <property type="protein sequence ID" value="KAF8686455.1"/>
    <property type="molecule type" value="Genomic_DNA"/>
</dbReference>
<dbReference type="Pfam" id="PF11951">
    <property type="entry name" value="Fungal_trans_2"/>
    <property type="match status" value="1"/>
</dbReference>
<gene>
    <name evidence="1" type="ORF">RHS04_00224</name>
</gene>
<evidence type="ECO:0000313" key="1">
    <source>
        <dbReference type="EMBL" id="KAF8686455.1"/>
    </source>
</evidence>
<dbReference type="Proteomes" id="UP000650582">
    <property type="component" value="Unassembled WGS sequence"/>
</dbReference>
<accession>A0A8H7LLQ3</accession>
<proteinExistence type="predicted"/>
<name>A0A8H7LLQ3_9AGAM</name>
<protein>
    <submittedName>
        <fullName evidence="1">Uncharacterized protein</fullName>
    </submittedName>
</protein>
<dbReference type="AlphaFoldDB" id="A0A8H7LLQ3"/>
<sequence length="638" mass="70814">MGLECSGYQYFESVSSSRKQRKPRTKPAVLHTFAREEVGISAVPPHTSEISISNELGNTEPLDSSSNLPVWDFLGGVQLPSVNLVSGPYSANCTLLTSGSYSESPLEHIPALAGGKQHQLLNPSIGIEVPVPGNRAVIPEAAQPHSLSLRPDYFLEGRNVPSLAAHMDSASSETSQAAALVTQRSGEHFADCARGLSNSVNWGINAALSNPKSGESFSSVGWEEEEEGEELEGLKQMIGTILALDNTVADNVVPFVLQHVAAQWIMVGTFEPLKILWHAKERVLREVSASDSTRAHRLVVGRAMRSLLKSPMPDETCTWVISLLFTAIDQKAARYALHQVASNSGVDPKQAMLILEDYTEVLSMLVCGYPFRSWYPRLCKIAPVFRHACPDPLGQPVYLPGILNSPAFSCLCFISMDISTSVIYGLPMLCKYDAGFSLKLCDEIYQRQQNYGFQWLHGIPDQFILLLTWVNNLYEYRGTAIEPSLLRRIEDDLSKIRIPPVESVDPALRIERKAVQEGWRQAAYIYLYMKLHGVNAQDSRVKQASRIFMRLANETKTGHSLDAFLVVPMMIVGVVLLKQRDRNAICDRIRGHRECQNPESALNGNIRMMEDVWSRTAIEGRAAIWPDLRIACYNVTGM</sequence>